<dbReference type="InterPro" id="IPR001261">
    <property type="entry name" value="ArgE/DapE_CS"/>
</dbReference>
<dbReference type="SUPFAM" id="SSF55031">
    <property type="entry name" value="Bacterial exopeptidase dimerisation domain"/>
    <property type="match status" value="1"/>
</dbReference>
<dbReference type="PANTHER" id="PTHR43808">
    <property type="entry name" value="ACETYLORNITHINE DEACETYLASE"/>
    <property type="match status" value="1"/>
</dbReference>
<sequence>MTETYIADSIRLLKEMIAIPSPSFEEDRVCAHICGFLDTCGIAFHREGNNIVALNRYFDPSHDSLMLNAHIDTVPPAGGYSFDPYMPDYEAAAEVIPHDSDGNGGFVCGLGSNDDGASVVAMTAAFRHFYRERLPVNLILVLSCEEERSGKGGMDMVWLRFPRIIFNAFEKIVPEETPEFYIHDGNIPRFRYPEWAVIGEPTGMAAATSERGLLVIDAVAEGVSGHAARNEGVNAIDIAIEDITRLKSHVFSKVSGTMGKVKLNVTQINAGTAHNVIPDRCEFVIDIRPTEMYSNKEILDTLQGICRSRLTARNLGNRSSATHPGSPLVQVTRSLGIPEFSSPTTSDWMRIRCDAIKMGPGDSSRSHRKDEFVHVTEIRDAVGTYIEFIRNFCRNH</sequence>
<comment type="caution">
    <text evidence="7">The sequence shown here is derived from an EMBL/GenBank/DDBJ whole genome shotgun (WGS) entry which is preliminary data.</text>
</comment>
<dbReference type="EMBL" id="JADILZ010000040">
    <property type="protein sequence ID" value="MBO8478069.1"/>
    <property type="molecule type" value="Genomic_DNA"/>
</dbReference>
<dbReference type="GO" id="GO:0006526">
    <property type="term" value="P:L-arginine biosynthetic process"/>
    <property type="evidence" value="ECO:0007669"/>
    <property type="project" value="TreeGrafter"/>
</dbReference>
<dbReference type="InterPro" id="IPR050072">
    <property type="entry name" value="Peptidase_M20A"/>
</dbReference>
<dbReference type="PROSITE" id="PS00758">
    <property type="entry name" value="ARGE_DAPE_CPG2_1"/>
    <property type="match status" value="1"/>
</dbReference>
<reference evidence="7" key="1">
    <citation type="submission" date="2020-10" db="EMBL/GenBank/DDBJ databases">
        <authorList>
            <person name="Gilroy R."/>
        </authorList>
    </citation>
    <scope>NUCLEOTIDE SEQUENCE</scope>
    <source>
        <strain evidence="7">2478</strain>
    </source>
</reference>
<keyword evidence="5" id="KW-0170">Cobalt</keyword>
<evidence type="ECO:0000256" key="5">
    <source>
        <dbReference type="ARBA" id="ARBA00023285"/>
    </source>
</evidence>
<evidence type="ECO:0000313" key="7">
    <source>
        <dbReference type="EMBL" id="MBO8478069.1"/>
    </source>
</evidence>
<dbReference type="GO" id="GO:0008777">
    <property type="term" value="F:acetylornithine deacetylase activity"/>
    <property type="evidence" value="ECO:0007669"/>
    <property type="project" value="TreeGrafter"/>
</dbReference>
<dbReference type="InterPro" id="IPR002933">
    <property type="entry name" value="Peptidase_M20"/>
</dbReference>
<keyword evidence="3" id="KW-0378">Hydrolase</keyword>
<dbReference type="Pfam" id="PF07687">
    <property type="entry name" value="M20_dimer"/>
    <property type="match status" value="1"/>
</dbReference>
<dbReference type="PANTHER" id="PTHR43808:SF31">
    <property type="entry name" value="N-ACETYL-L-CITRULLINE DEACETYLASE"/>
    <property type="match status" value="1"/>
</dbReference>
<comment type="cofactor">
    <cofactor evidence="1">
        <name>Zn(2+)</name>
        <dbReference type="ChEBI" id="CHEBI:29105"/>
    </cofactor>
</comment>
<evidence type="ECO:0000256" key="4">
    <source>
        <dbReference type="ARBA" id="ARBA00022833"/>
    </source>
</evidence>
<dbReference type="InterPro" id="IPR036264">
    <property type="entry name" value="Bact_exopeptidase_dim_dom"/>
</dbReference>
<evidence type="ECO:0000256" key="2">
    <source>
        <dbReference type="ARBA" id="ARBA00022723"/>
    </source>
</evidence>
<evidence type="ECO:0000256" key="1">
    <source>
        <dbReference type="ARBA" id="ARBA00001947"/>
    </source>
</evidence>
<feature type="domain" description="Peptidase M20 dimerisation" evidence="6">
    <location>
        <begin position="209"/>
        <end position="309"/>
    </location>
</feature>
<proteinExistence type="predicted"/>
<evidence type="ECO:0000259" key="6">
    <source>
        <dbReference type="Pfam" id="PF07687"/>
    </source>
</evidence>
<protein>
    <submittedName>
        <fullName evidence="7">M20/M25/M40 family metallo-hydrolase</fullName>
    </submittedName>
</protein>
<accession>A0A9D9NLF7</accession>
<gene>
    <name evidence="7" type="ORF">IAB80_04200</name>
</gene>
<dbReference type="Proteomes" id="UP000823771">
    <property type="component" value="Unassembled WGS sequence"/>
</dbReference>
<organism evidence="7 8">
    <name type="scientific">Candidatus Cryptobacteroides excrementipullorum</name>
    <dbReference type="NCBI Taxonomy" id="2840761"/>
    <lineage>
        <taxon>Bacteria</taxon>
        <taxon>Pseudomonadati</taxon>
        <taxon>Bacteroidota</taxon>
        <taxon>Bacteroidia</taxon>
        <taxon>Bacteroidales</taxon>
        <taxon>Candidatus Cryptobacteroides</taxon>
    </lineage>
</organism>
<evidence type="ECO:0000256" key="3">
    <source>
        <dbReference type="ARBA" id="ARBA00022801"/>
    </source>
</evidence>
<dbReference type="AlphaFoldDB" id="A0A9D9NLF7"/>
<reference evidence="7" key="2">
    <citation type="journal article" date="2021" name="PeerJ">
        <title>Extensive microbial diversity within the chicken gut microbiome revealed by metagenomics and culture.</title>
        <authorList>
            <person name="Gilroy R."/>
            <person name="Ravi A."/>
            <person name="Getino M."/>
            <person name="Pursley I."/>
            <person name="Horton D.L."/>
            <person name="Alikhan N.F."/>
            <person name="Baker D."/>
            <person name="Gharbi K."/>
            <person name="Hall N."/>
            <person name="Watson M."/>
            <person name="Adriaenssens E.M."/>
            <person name="Foster-Nyarko E."/>
            <person name="Jarju S."/>
            <person name="Secka A."/>
            <person name="Antonio M."/>
            <person name="Oren A."/>
            <person name="Chaudhuri R.R."/>
            <person name="La Ragione R."/>
            <person name="Hildebrand F."/>
            <person name="Pallen M.J."/>
        </authorList>
    </citation>
    <scope>NUCLEOTIDE SEQUENCE</scope>
    <source>
        <strain evidence="7">2478</strain>
    </source>
</reference>
<dbReference type="SUPFAM" id="SSF53187">
    <property type="entry name" value="Zn-dependent exopeptidases"/>
    <property type="match status" value="1"/>
</dbReference>
<dbReference type="Pfam" id="PF01546">
    <property type="entry name" value="Peptidase_M20"/>
    <property type="match status" value="1"/>
</dbReference>
<name>A0A9D9NLF7_9BACT</name>
<dbReference type="Gene3D" id="3.30.70.360">
    <property type="match status" value="1"/>
</dbReference>
<dbReference type="GO" id="GO:0046872">
    <property type="term" value="F:metal ion binding"/>
    <property type="evidence" value="ECO:0007669"/>
    <property type="project" value="UniProtKB-KW"/>
</dbReference>
<keyword evidence="2" id="KW-0479">Metal-binding</keyword>
<evidence type="ECO:0000313" key="8">
    <source>
        <dbReference type="Proteomes" id="UP000823771"/>
    </source>
</evidence>
<dbReference type="InterPro" id="IPR011650">
    <property type="entry name" value="Peptidase_M20_dimer"/>
</dbReference>
<keyword evidence="4" id="KW-0862">Zinc</keyword>
<dbReference type="Gene3D" id="3.40.630.10">
    <property type="entry name" value="Zn peptidases"/>
    <property type="match status" value="1"/>
</dbReference>